<dbReference type="EMBL" id="VZSU01000940">
    <property type="protein sequence ID" value="NWZ94856.1"/>
    <property type="molecule type" value="Genomic_DNA"/>
</dbReference>
<dbReference type="InterPro" id="IPR036397">
    <property type="entry name" value="RNaseH_sf"/>
</dbReference>
<dbReference type="Pfam" id="PF00075">
    <property type="entry name" value="RNase_H"/>
    <property type="match status" value="1"/>
</dbReference>
<dbReference type="SUPFAM" id="SSF53098">
    <property type="entry name" value="Ribonuclease H-like"/>
    <property type="match status" value="2"/>
</dbReference>
<evidence type="ECO:0000259" key="10">
    <source>
        <dbReference type="PROSITE" id="PS50876"/>
    </source>
</evidence>
<sequence>EGSPQVAELDAVIRAFEKFKDREFNLVTDSAYVAGVVARAENAVLQEISNSALFNLLHRLIQLISHREQKFYVMHVRSHTDLPGIIAEGNRRADALAGDPEQVRALLADPAKLSHQLFHQNAPGLVRQFHLTRDQAKAIVATCPQCQRDQLPSWPAGANPRGLSSCEVWQMDVTHIPQFGRLRFVHVCVDTFSSAVFASAHTGERALDVERHLLQAFSVLGIPRVLKTDNGPAYTSRELRAFLQRWGIEHKTGIPYSPTGQAVVERTHQRIKSVLARL</sequence>
<dbReference type="Gene3D" id="3.30.420.10">
    <property type="entry name" value="Ribonuclease H-like superfamily/Ribonuclease H"/>
    <property type="match status" value="2"/>
</dbReference>
<dbReference type="Pfam" id="PF02022">
    <property type="entry name" value="Integrase_Zn"/>
    <property type="match status" value="1"/>
</dbReference>
<dbReference type="InterPro" id="IPR001584">
    <property type="entry name" value="Integrase_cat-core"/>
</dbReference>
<keyword evidence="2" id="KW-0808">Transferase</keyword>
<dbReference type="GO" id="GO:0003964">
    <property type="term" value="F:RNA-directed DNA polymerase activity"/>
    <property type="evidence" value="ECO:0007669"/>
    <property type="project" value="UniProtKB-KW"/>
</dbReference>
<reference evidence="13 14" key="1">
    <citation type="submission" date="2019-09" db="EMBL/GenBank/DDBJ databases">
        <title>Bird 10,000 Genomes (B10K) Project - Family phase.</title>
        <authorList>
            <person name="Zhang G."/>
        </authorList>
    </citation>
    <scope>NUCLEOTIDE SEQUENCE [LARGE SCALE GENOMIC DNA]</scope>
    <source>
        <strain evidence="13">OUT-0053</strain>
        <tissue evidence="13">Muscle</tissue>
    </source>
</reference>
<dbReference type="Gene3D" id="1.10.10.200">
    <property type="match status" value="1"/>
</dbReference>
<name>A0A7K7RRN2_9PASS</name>
<evidence type="ECO:0000256" key="8">
    <source>
        <dbReference type="ARBA" id="ARBA00022918"/>
    </source>
</evidence>
<keyword evidence="3" id="KW-0548">Nucleotidyltransferase</keyword>
<dbReference type="GO" id="GO:0035613">
    <property type="term" value="F:RNA stem-loop binding"/>
    <property type="evidence" value="ECO:0007669"/>
    <property type="project" value="TreeGrafter"/>
</dbReference>
<evidence type="ECO:0000259" key="12">
    <source>
        <dbReference type="PROSITE" id="PS50994"/>
    </source>
</evidence>
<feature type="domain" description="Integrase-type" evidence="10">
    <location>
        <begin position="106"/>
        <end position="147"/>
    </location>
</feature>
<evidence type="ECO:0000256" key="4">
    <source>
        <dbReference type="ARBA" id="ARBA00022722"/>
    </source>
</evidence>
<keyword evidence="7" id="KW-0378">Hydrolase</keyword>
<dbReference type="SUPFAM" id="SSF46919">
    <property type="entry name" value="N-terminal Zn binding domain of HIV integrase"/>
    <property type="match status" value="1"/>
</dbReference>
<keyword evidence="5" id="KW-0479">Metal-binding</keyword>
<evidence type="ECO:0000256" key="9">
    <source>
        <dbReference type="PROSITE-ProRule" id="PRU00450"/>
    </source>
</evidence>
<dbReference type="EC" id="2.7.7.49" evidence="1"/>
<dbReference type="InterPro" id="IPR002156">
    <property type="entry name" value="RNaseH_domain"/>
</dbReference>
<gene>
    <name evidence="13" type="primary">Ervk6_2</name>
    <name evidence="13" type="ORF">NESACU_R01126</name>
</gene>
<accession>A0A7K7RRN2</accession>
<evidence type="ECO:0000256" key="1">
    <source>
        <dbReference type="ARBA" id="ARBA00012493"/>
    </source>
</evidence>
<dbReference type="Pfam" id="PF00665">
    <property type="entry name" value="rve"/>
    <property type="match status" value="1"/>
</dbReference>
<dbReference type="PROSITE" id="PS50879">
    <property type="entry name" value="RNASE_H_1"/>
    <property type="match status" value="1"/>
</dbReference>
<dbReference type="PROSITE" id="PS50876">
    <property type="entry name" value="ZF_INTEGRASE"/>
    <property type="match status" value="1"/>
</dbReference>
<evidence type="ECO:0000313" key="13">
    <source>
        <dbReference type="EMBL" id="NWZ94856.1"/>
    </source>
</evidence>
<comment type="caution">
    <text evidence="13">The sequence shown here is derived from an EMBL/GenBank/DDBJ whole genome shotgun (WGS) entry which is preliminary data.</text>
</comment>
<dbReference type="InterPro" id="IPR017856">
    <property type="entry name" value="Integrase-like_N"/>
</dbReference>
<keyword evidence="9" id="KW-0862">Zinc</keyword>
<dbReference type="AlphaFoldDB" id="A0A7K7RRN2"/>
<evidence type="ECO:0000259" key="11">
    <source>
        <dbReference type="PROSITE" id="PS50879"/>
    </source>
</evidence>
<feature type="non-terminal residue" evidence="13">
    <location>
        <position position="278"/>
    </location>
</feature>
<evidence type="ECO:0000256" key="2">
    <source>
        <dbReference type="ARBA" id="ARBA00022679"/>
    </source>
</evidence>
<dbReference type="PANTHER" id="PTHR41694:SF3">
    <property type="entry name" value="RNA-DIRECTED DNA POLYMERASE-RELATED"/>
    <property type="match status" value="1"/>
</dbReference>
<organism evidence="13 14">
    <name type="scientific">Nesospiza acunhae</name>
    <dbReference type="NCBI Taxonomy" id="381881"/>
    <lineage>
        <taxon>Eukaryota</taxon>
        <taxon>Metazoa</taxon>
        <taxon>Chordata</taxon>
        <taxon>Craniata</taxon>
        <taxon>Vertebrata</taxon>
        <taxon>Euteleostomi</taxon>
        <taxon>Archelosauria</taxon>
        <taxon>Archosauria</taxon>
        <taxon>Dinosauria</taxon>
        <taxon>Saurischia</taxon>
        <taxon>Theropoda</taxon>
        <taxon>Coelurosauria</taxon>
        <taxon>Aves</taxon>
        <taxon>Neognathae</taxon>
        <taxon>Neoaves</taxon>
        <taxon>Telluraves</taxon>
        <taxon>Australaves</taxon>
        <taxon>Passeriformes</taxon>
        <taxon>Thraupidae</taxon>
        <taxon>Nesospiza</taxon>
    </lineage>
</organism>
<keyword evidence="14" id="KW-1185">Reference proteome</keyword>
<dbReference type="InterPro" id="IPR003308">
    <property type="entry name" value="Integrase_Zn-bd_dom_N"/>
</dbReference>
<dbReference type="InterPro" id="IPR012337">
    <property type="entry name" value="RNaseH-like_sf"/>
</dbReference>
<feature type="domain" description="Integrase catalytic" evidence="12">
    <location>
        <begin position="156"/>
        <end position="278"/>
    </location>
</feature>
<dbReference type="PANTHER" id="PTHR41694">
    <property type="entry name" value="ENDOGENOUS RETROVIRUS GROUP K MEMBER POL PROTEIN"/>
    <property type="match status" value="1"/>
</dbReference>
<feature type="domain" description="RNase H type-1" evidence="11">
    <location>
        <begin position="1"/>
        <end position="102"/>
    </location>
</feature>
<dbReference type="GO" id="GO:0004523">
    <property type="term" value="F:RNA-DNA hybrid ribonuclease activity"/>
    <property type="evidence" value="ECO:0007669"/>
    <property type="project" value="InterPro"/>
</dbReference>
<keyword evidence="8" id="KW-0695">RNA-directed DNA polymerase</keyword>
<dbReference type="GO" id="GO:0008270">
    <property type="term" value="F:zinc ion binding"/>
    <property type="evidence" value="ECO:0007669"/>
    <property type="project" value="UniProtKB-KW"/>
</dbReference>
<dbReference type="Proteomes" id="UP000549091">
    <property type="component" value="Unassembled WGS sequence"/>
</dbReference>
<evidence type="ECO:0000256" key="5">
    <source>
        <dbReference type="ARBA" id="ARBA00022723"/>
    </source>
</evidence>
<keyword evidence="9" id="KW-0863">Zinc-finger</keyword>
<evidence type="ECO:0000313" key="14">
    <source>
        <dbReference type="Proteomes" id="UP000549091"/>
    </source>
</evidence>
<evidence type="ECO:0000256" key="3">
    <source>
        <dbReference type="ARBA" id="ARBA00022695"/>
    </source>
</evidence>
<feature type="non-terminal residue" evidence="13">
    <location>
        <position position="1"/>
    </location>
</feature>
<dbReference type="GO" id="GO:0015074">
    <property type="term" value="P:DNA integration"/>
    <property type="evidence" value="ECO:0007669"/>
    <property type="project" value="InterPro"/>
</dbReference>
<protein>
    <recommendedName>
        <fullName evidence="1">RNA-directed DNA polymerase</fullName>
        <ecNumber evidence="1">2.7.7.49</ecNumber>
    </recommendedName>
</protein>
<keyword evidence="6" id="KW-0255">Endonuclease</keyword>
<dbReference type="PROSITE" id="PS50994">
    <property type="entry name" value="INTEGRASE"/>
    <property type="match status" value="1"/>
</dbReference>
<keyword evidence="4" id="KW-0540">Nuclease</keyword>
<proteinExistence type="predicted"/>
<evidence type="ECO:0000256" key="7">
    <source>
        <dbReference type="ARBA" id="ARBA00022801"/>
    </source>
</evidence>
<evidence type="ECO:0000256" key="6">
    <source>
        <dbReference type="ARBA" id="ARBA00022759"/>
    </source>
</evidence>